<dbReference type="Proteomes" id="UP001195483">
    <property type="component" value="Unassembled WGS sequence"/>
</dbReference>
<name>A0AAE0W211_9BIVA</name>
<reference evidence="1" key="1">
    <citation type="journal article" date="2021" name="Genome Biol. Evol.">
        <title>A High-Quality Reference Genome for a Parasitic Bivalve with Doubly Uniparental Inheritance (Bivalvia: Unionida).</title>
        <authorList>
            <person name="Smith C.H."/>
        </authorList>
    </citation>
    <scope>NUCLEOTIDE SEQUENCE</scope>
    <source>
        <strain evidence="1">CHS0354</strain>
    </source>
</reference>
<accession>A0AAE0W211</accession>
<dbReference type="EMBL" id="JAEAOA010000111">
    <property type="protein sequence ID" value="KAK3598244.1"/>
    <property type="molecule type" value="Genomic_DNA"/>
</dbReference>
<sequence>MQRHPYGTKKKSAGLETVWLKEAPSRLKIDKRTLSDNIDLPDELTFHLRRGSNGITLHLKRNRDIDPNADVYFIRTRKDGQSVLVKTQNLENEVSFQRIITKLSVCMFVSVAIILELHELTQ</sequence>
<gene>
    <name evidence="1" type="ORF">CHS0354_001065</name>
</gene>
<protein>
    <submittedName>
        <fullName evidence="1">Uncharacterized protein</fullName>
    </submittedName>
</protein>
<evidence type="ECO:0000313" key="1">
    <source>
        <dbReference type="EMBL" id="KAK3598244.1"/>
    </source>
</evidence>
<comment type="caution">
    <text evidence="1">The sequence shown here is derived from an EMBL/GenBank/DDBJ whole genome shotgun (WGS) entry which is preliminary data.</text>
</comment>
<organism evidence="1 2">
    <name type="scientific">Potamilus streckersoni</name>
    <dbReference type="NCBI Taxonomy" id="2493646"/>
    <lineage>
        <taxon>Eukaryota</taxon>
        <taxon>Metazoa</taxon>
        <taxon>Spiralia</taxon>
        <taxon>Lophotrochozoa</taxon>
        <taxon>Mollusca</taxon>
        <taxon>Bivalvia</taxon>
        <taxon>Autobranchia</taxon>
        <taxon>Heteroconchia</taxon>
        <taxon>Palaeoheterodonta</taxon>
        <taxon>Unionida</taxon>
        <taxon>Unionoidea</taxon>
        <taxon>Unionidae</taxon>
        <taxon>Ambleminae</taxon>
        <taxon>Lampsilini</taxon>
        <taxon>Potamilus</taxon>
    </lineage>
</organism>
<reference evidence="1" key="3">
    <citation type="submission" date="2023-05" db="EMBL/GenBank/DDBJ databases">
        <authorList>
            <person name="Smith C.H."/>
        </authorList>
    </citation>
    <scope>NUCLEOTIDE SEQUENCE</scope>
    <source>
        <strain evidence="1">CHS0354</strain>
        <tissue evidence="1">Mantle</tissue>
    </source>
</reference>
<keyword evidence="2" id="KW-1185">Reference proteome</keyword>
<dbReference type="AlphaFoldDB" id="A0AAE0W211"/>
<evidence type="ECO:0000313" key="2">
    <source>
        <dbReference type="Proteomes" id="UP001195483"/>
    </source>
</evidence>
<reference evidence="1" key="2">
    <citation type="journal article" date="2021" name="Genome Biol. Evol.">
        <title>Developing a high-quality reference genome for a parasitic bivalve with doubly uniparental inheritance (Bivalvia: Unionida).</title>
        <authorList>
            <person name="Smith C.H."/>
        </authorList>
    </citation>
    <scope>NUCLEOTIDE SEQUENCE</scope>
    <source>
        <strain evidence="1">CHS0354</strain>
        <tissue evidence="1">Mantle</tissue>
    </source>
</reference>
<proteinExistence type="predicted"/>